<organism evidence="2 3">
    <name type="scientific">Algoriphagus aquimarinus</name>
    <dbReference type="NCBI Taxonomy" id="237018"/>
    <lineage>
        <taxon>Bacteria</taxon>
        <taxon>Pseudomonadati</taxon>
        <taxon>Bacteroidota</taxon>
        <taxon>Cytophagia</taxon>
        <taxon>Cytophagales</taxon>
        <taxon>Cyclobacteriaceae</taxon>
        <taxon>Algoriphagus</taxon>
    </lineage>
</organism>
<dbReference type="OrthoDB" id="1112802at2"/>
<dbReference type="EMBL" id="FOKK01000002">
    <property type="protein sequence ID" value="SFA90052.1"/>
    <property type="molecule type" value="Genomic_DNA"/>
</dbReference>
<reference evidence="2 3" key="1">
    <citation type="submission" date="2016-10" db="EMBL/GenBank/DDBJ databases">
        <authorList>
            <person name="de Groot N.N."/>
        </authorList>
    </citation>
    <scope>NUCLEOTIDE SEQUENCE [LARGE SCALE GENOMIC DNA]</scope>
    <source>
        <strain evidence="2 3">DSM 23399</strain>
    </source>
</reference>
<dbReference type="CDD" id="cd12797">
    <property type="entry name" value="M23_peptidase"/>
    <property type="match status" value="1"/>
</dbReference>
<feature type="signal peptide" evidence="1">
    <location>
        <begin position="1"/>
        <end position="19"/>
    </location>
</feature>
<protein>
    <submittedName>
        <fullName evidence="2">Peptidase family M23</fullName>
    </submittedName>
</protein>
<dbReference type="Gene3D" id="2.70.70.10">
    <property type="entry name" value="Glucose Permease (Domain IIA)"/>
    <property type="match status" value="1"/>
</dbReference>
<dbReference type="STRING" id="237018.SAMN04489723_102225"/>
<dbReference type="InterPro" id="IPR011055">
    <property type="entry name" value="Dup_hybrid_motif"/>
</dbReference>
<evidence type="ECO:0000256" key="1">
    <source>
        <dbReference type="SAM" id="SignalP"/>
    </source>
</evidence>
<feature type="chain" id="PRO_5011543209" evidence="1">
    <location>
        <begin position="20"/>
        <end position="297"/>
    </location>
</feature>
<gene>
    <name evidence="2" type="ORF">SAMN04489723_102225</name>
</gene>
<keyword evidence="3" id="KW-1185">Reference proteome</keyword>
<evidence type="ECO:0000313" key="3">
    <source>
        <dbReference type="Proteomes" id="UP000198790"/>
    </source>
</evidence>
<keyword evidence="1" id="KW-0732">Signal</keyword>
<accession>A0A1I0WMS8</accession>
<proteinExistence type="predicted"/>
<name>A0A1I0WMS8_9BACT</name>
<sequence>MRPFLAVVCYFFFWQVSLAQITMETVRAEEGGMELYATNTGNVPYTVLIDYTELTNLNSIGSSGIVVARPGKSKVLTLKRVTESQSTNLRYTYSFIKGDYSRRSKEETVYLIPLPEGTVATGIRMTHIENRLQPKEENTDYVGVSFRFGLPTEVVAPRKGVVSEISMDKYSDKNNLDFDRGENFIELFHDDGSLTKIMVLSPGSEKVKLGQVVFPGDVIAESAGESYNSGLHVRLANMKPVKDGTTKLKYEMLPMKFVSKEGVSDVAEIQELVVVHPDEVVTAEMSKKEKKTYEAGN</sequence>
<dbReference type="Proteomes" id="UP000198790">
    <property type="component" value="Unassembled WGS sequence"/>
</dbReference>
<dbReference type="RefSeq" id="WP_092894773.1">
    <property type="nucleotide sequence ID" value="NZ_FOKK01000002.1"/>
</dbReference>
<dbReference type="AlphaFoldDB" id="A0A1I0WMS8"/>
<evidence type="ECO:0000313" key="2">
    <source>
        <dbReference type="EMBL" id="SFA90052.1"/>
    </source>
</evidence>